<dbReference type="STRING" id="299467.A0A443RX91"/>
<dbReference type="PROSITE" id="PS50207">
    <property type="entry name" value="CASPASE_P10"/>
    <property type="match status" value="1"/>
</dbReference>
<dbReference type="Proteomes" id="UP000288716">
    <property type="component" value="Unassembled WGS sequence"/>
</dbReference>
<organism evidence="5 6">
    <name type="scientific">Leptotrombidium deliense</name>
    <dbReference type="NCBI Taxonomy" id="299467"/>
    <lineage>
        <taxon>Eukaryota</taxon>
        <taxon>Metazoa</taxon>
        <taxon>Ecdysozoa</taxon>
        <taxon>Arthropoda</taxon>
        <taxon>Chelicerata</taxon>
        <taxon>Arachnida</taxon>
        <taxon>Acari</taxon>
        <taxon>Acariformes</taxon>
        <taxon>Trombidiformes</taxon>
        <taxon>Prostigmata</taxon>
        <taxon>Anystina</taxon>
        <taxon>Parasitengona</taxon>
        <taxon>Trombiculoidea</taxon>
        <taxon>Trombiculidae</taxon>
        <taxon>Leptotrombidium</taxon>
    </lineage>
</organism>
<dbReference type="SMART" id="SM00115">
    <property type="entry name" value="CASc"/>
    <property type="match status" value="1"/>
</dbReference>
<dbReference type="EMBL" id="NCKV01021042">
    <property type="protein sequence ID" value="RWS19982.1"/>
    <property type="molecule type" value="Genomic_DNA"/>
</dbReference>
<feature type="domain" description="Caspase family p10" evidence="3">
    <location>
        <begin position="129"/>
        <end position="213"/>
    </location>
</feature>
<dbReference type="InterPro" id="IPR002138">
    <property type="entry name" value="Pept_C14_p10"/>
</dbReference>
<evidence type="ECO:0000259" key="4">
    <source>
        <dbReference type="PROSITE" id="PS50208"/>
    </source>
</evidence>
<dbReference type="SUPFAM" id="SSF52129">
    <property type="entry name" value="Caspase-like"/>
    <property type="match status" value="1"/>
</dbReference>
<evidence type="ECO:0000259" key="3">
    <source>
        <dbReference type="PROSITE" id="PS50207"/>
    </source>
</evidence>
<evidence type="ECO:0000256" key="1">
    <source>
        <dbReference type="ARBA" id="ARBA00010134"/>
    </source>
</evidence>
<dbReference type="GO" id="GO:0004197">
    <property type="term" value="F:cysteine-type endopeptidase activity"/>
    <property type="evidence" value="ECO:0007669"/>
    <property type="project" value="InterPro"/>
</dbReference>
<dbReference type="InterPro" id="IPR011600">
    <property type="entry name" value="Pept_C14_caspase"/>
</dbReference>
<dbReference type="AlphaFoldDB" id="A0A443RX91"/>
<dbReference type="PANTHER" id="PTHR10454:SF248">
    <property type="entry name" value="CASPASE-8-LIKE"/>
    <property type="match status" value="1"/>
</dbReference>
<gene>
    <name evidence="5" type="ORF">B4U80_02617</name>
</gene>
<dbReference type="InterPro" id="IPR001309">
    <property type="entry name" value="Pept_C14_p20"/>
</dbReference>
<evidence type="ECO:0000313" key="6">
    <source>
        <dbReference type="Proteomes" id="UP000288716"/>
    </source>
</evidence>
<evidence type="ECO:0000313" key="5">
    <source>
        <dbReference type="EMBL" id="RWS19982.1"/>
    </source>
</evidence>
<sequence length="219" mass="25531">MPQYDVRHGTNADRDALKSYFEGIGFKVPIPHEDFTVEEIFNTLYEYANNEDNFDCLVCIFLTHGKQDSLAACDEEFEMRLIFTPFSSQNCPKLKGKAKLFFINACQGNKKGNLNVLVKAKNEESDACDVPMVPRDDHFLFCMSTVPGFLGWRHKKKGTFYIQCLVKILNRCGTSEDIHTVLTTVNREMVFKLRNRFKQMPIFWTSLLDKFYFQFENRQ</sequence>
<proteinExistence type="inferred from homology"/>
<accession>A0A443RX91</accession>
<dbReference type="InterPro" id="IPR029030">
    <property type="entry name" value="Caspase-like_dom_sf"/>
</dbReference>
<dbReference type="Gene3D" id="3.40.50.1460">
    <property type="match status" value="1"/>
</dbReference>
<name>A0A443RX91_9ACAR</name>
<dbReference type="OrthoDB" id="6116485at2759"/>
<dbReference type="GO" id="GO:0006508">
    <property type="term" value="P:proteolysis"/>
    <property type="evidence" value="ECO:0007669"/>
    <property type="project" value="InterPro"/>
</dbReference>
<dbReference type="Pfam" id="PF00656">
    <property type="entry name" value="Peptidase_C14"/>
    <property type="match status" value="1"/>
</dbReference>
<comment type="caution">
    <text evidence="5">The sequence shown here is derived from an EMBL/GenBank/DDBJ whole genome shotgun (WGS) entry which is preliminary data.</text>
</comment>
<feature type="domain" description="Caspase family p20" evidence="4">
    <location>
        <begin position="1"/>
        <end position="110"/>
    </location>
</feature>
<dbReference type="GO" id="GO:0043525">
    <property type="term" value="P:positive regulation of neuron apoptotic process"/>
    <property type="evidence" value="ECO:0007669"/>
    <property type="project" value="TreeGrafter"/>
</dbReference>
<dbReference type="VEuPathDB" id="VectorBase:LDEU012058"/>
<dbReference type="GO" id="GO:0005737">
    <property type="term" value="C:cytoplasm"/>
    <property type="evidence" value="ECO:0007669"/>
    <property type="project" value="TreeGrafter"/>
</dbReference>
<evidence type="ECO:0000256" key="2">
    <source>
        <dbReference type="RuleBase" id="RU003971"/>
    </source>
</evidence>
<dbReference type="PRINTS" id="PR00376">
    <property type="entry name" value="IL1BCENZYME"/>
</dbReference>
<keyword evidence="6" id="KW-1185">Reference proteome</keyword>
<dbReference type="GO" id="GO:0006915">
    <property type="term" value="P:apoptotic process"/>
    <property type="evidence" value="ECO:0007669"/>
    <property type="project" value="TreeGrafter"/>
</dbReference>
<dbReference type="InterPro" id="IPR015917">
    <property type="entry name" value="Pept_C14A"/>
</dbReference>
<comment type="similarity">
    <text evidence="1 2">Belongs to the peptidase C14A family.</text>
</comment>
<reference evidence="5 6" key="1">
    <citation type="journal article" date="2018" name="Gigascience">
        <title>Genomes of trombidid mites reveal novel predicted allergens and laterally-transferred genes associated with secondary metabolism.</title>
        <authorList>
            <person name="Dong X."/>
            <person name="Chaisiri K."/>
            <person name="Xia D."/>
            <person name="Armstrong S.D."/>
            <person name="Fang Y."/>
            <person name="Donnelly M.J."/>
            <person name="Kadowaki T."/>
            <person name="McGarry J.W."/>
            <person name="Darby A.C."/>
            <person name="Makepeace B.L."/>
        </authorList>
    </citation>
    <scope>NUCLEOTIDE SEQUENCE [LARGE SCALE GENOMIC DNA]</scope>
    <source>
        <strain evidence="5">UoL-UT</strain>
    </source>
</reference>
<dbReference type="InterPro" id="IPR002398">
    <property type="entry name" value="Pept_C14"/>
</dbReference>
<dbReference type="PANTHER" id="PTHR10454">
    <property type="entry name" value="CASPASE"/>
    <property type="match status" value="1"/>
</dbReference>
<dbReference type="PROSITE" id="PS50208">
    <property type="entry name" value="CASPASE_P20"/>
    <property type="match status" value="1"/>
</dbReference>
<protein>
    <submittedName>
        <fullName evidence="5">Caspase-8-like protein</fullName>
    </submittedName>
</protein>